<accession>H2C9T3</accession>
<dbReference type="HOGENOM" id="CLU_2177927_0_0_2"/>
<reference evidence="1 2" key="1">
    <citation type="submission" date="2012-01" db="EMBL/GenBank/DDBJ databases">
        <title>Improved High-Quality Draft sequence of Metallosphaera yellowstonensis MK1.</title>
        <authorList>
            <consortium name="US DOE Joint Genome Institute"/>
            <person name="Lucas S."/>
            <person name="Han J."/>
            <person name="Cheng J.-F."/>
            <person name="Goodwin L."/>
            <person name="Pitluck S."/>
            <person name="Peters L."/>
            <person name="Teshima H."/>
            <person name="Detter J.C."/>
            <person name="Han C."/>
            <person name="Tapia R."/>
            <person name="Land M."/>
            <person name="Hauser L."/>
            <person name="Kyrpides N."/>
            <person name="Kozubal M."/>
            <person name="Macur R.E."/>
            <person name="Jay Z."/>
            <person name="Inskeep W."/>
            <person name="Woyke T."/>
        </authorList>
    </citation>
    <scope>NUCLEOTIDE SEQUENCE [LARGE SCALE GENOMIC DNA]</scope>
    <source>
        <strain evidence="1 2">MK1</strain>
    </source>
</reference>
<dbReference type="EMBL" id="JH597770">
    <property type="protein sequence ID" value="EHP68909.1"/>
    <property type="molecule type" value="Genomic_DNA"/>
</dbReference>
<sequence length="109" mass="12589">MGISGRWYGKSVLARSFSFQRLPAEKIRNEERLIREAKVRLVREINRLGVVRGNGRSRKVNWPDPDGPGRWEGQHRQLIREPEERGGVPQALERHLGGPPGLMKIFKLR</sequence>
<organism evidence="1 2">
    <name type="scientific">Metallosphaera yellowstonensis MK1</name>
    <dbReference type="NCBI Taxonomy" id="671065"/>
    <lineage>
        <taxon>Archaea</taxon>
        <taxon>Thermoproteota</taxon>
        <taxon>Thermoprotei</taxon>
        <taxon>Sulfolobales</taxon>
        <taxon>Sulfolobaceae</taxon>
        <taxon>Metallosphaera</taxon>
    </lineage>
</organism>
<dbReference type="Proteomes" id="UP000003980">
    <property type="component" value="Unassembled WGS sequence"/>
</dbReference>
<proteinExistence type="predicted"/>
<evidence type="ECO:0000313" key="1">
    <source>
        <dbReference type="EMBL" id="EHP68909.1"/>
    </source>
</evidence>
<dbReference type="AlphaFoldDB" id="H2C9T3"/>
<name>H2C9T3_9CREN</name>
<evidence type="ECO:0000313" key="2">
    <source>
        <dbReference type="Proteomes" id="UP000003980"/>
    </source>
</evidence>
<keyword evidence="2" id="KW-1185">Reference proteome</keyword>
<gene>
    <name evidence="1" type="ORF">MetMK1DRAFT_00033580</name>
</gene>
<protein>
    <submittedName>
        <fullName evidence="1">Uncharacterized protein</fullName>
    </submittedName>
</protein>